<evidence type="ECO:0000256" key="1">
    <source>
        <dbReference type="SAM" id="Phobius"/>
    </source>
</evidence>
<feature type="transmembrane region" description="Helical" evidence="1">
    <location>
        <begin position="18"/>
        <end position="35"/>
    </location>
</feature>
<feature type="transmembrane region" description="Helical" evidence="1">
    <location>
        <begin position="47"/>
        <end position="77"/>
    </location>
</feature>
<evidence type="ECO:0000313" key="2">
    <source>
        <dbReference type="EMBL" id="JAP09362.1"/>
    </source>
</evidence>
<proteinExistence type="predicted"/>
<organism evidence="2">
    <name type="scientific">Solanum chacoense</name>
    <name type="common">Chaco potato</name>
    <dbReference type="NCBI Taxonomy" id="4108"/>
    <lineage>
        <taxon>Eukaryota</taxon>
        <taxon>Viridiplantae</taxon>
        <taxon>Streptophyta</taxon>
        <taxon>Embryophyta</taxon>
        <taxon>Tracheophyta</taxon>
        <taxon>Spermatophyta</taxon>
        <taxon>Magnoliopsida</taxon>
        <taxon>eudicotyledons</taxon>
        <taxon>Gunneridae</taxon>
        <taxon>Pentapetalae</taxon>
        <taxon>asterids</taxon>
        <taxon>lamiids</taxon>
        <taxon>Solanales</taxon>
        <taxon>Solanaceae</taxon>
        <taxon>Solanoideae</taxon>
        <taxon>Solaneae</taxon>
        <taxon>Solanum</taxon>
    </lineage>
</organism>
<dbReference type="AlphaFoldDB" id="A0A0V0GM69"/>
<dbReference type="EMBL" id="GEDG01035160">
    <property type="protein sequence ID" value="JAP09362.1"/>
    <property type="molecule type" value="Transcribed_RNA"/>
</dbReference>
<keyword evidence="1" id="KW-1133">Transmembrane helix</keyword>
<sequence>MPAINNVIITFMRCVVNFQGKFSMIFILALTTILFSGPSKPQTENSFIVLLVDMMILFIFCSSHTMAASSAISIFMLKALLYP</sequence>
<keyword evidence="1" id="KW-0472">Membrane</keyword>
<reference evidence="2" key="1">
    <citation type="submission" date="2015-12" db="EMBL/GenBank/DDBJ databases">
        <title>Gene expression during late stages of embryo sac development: a critical building block for successful pollen-pistil interactions.</title>
        <authorList>
            <person name="Liu Y."/>
            <person name="Joly V."/>
            <person name="Sabar M."/>
            <person name="Matton D.P."/>
        </authorList>
    </citation>
    <scope>NUCLEOTIDE SEQUENCE</scope>
</reference>
<name>A0A0V0GM69_SOLCH</name>
<keyword evidence="1" id="KW-0812">Transmembrane</keyword>
<protein>
    <submittedName>
        <fullName evidence="2">Putative ovule protein</fullName>
    </submittedName>
</protein>
<accession>A0A0V0GM69</accession>